<evidence type="ECO:0000313" key="14">
    <source>
        <dbReference type="Proteomes" id="UP000580517"/>
    </source>
</evidence>
<dbReference type="RefSeq" id="WP_129969513.1">
    <property type="nucleotide sequence ID" value="NZ_JACCEW010000003.1"/>
</dbReference>
<dbReference type="InterPro" id="IPR001347">
    <property type="entry name" value="SIS_dom"/>
</dbReference>
<dbReference type="InterPro" id="IPR005855">
    <property type="entry name" value="GFAT"/>
</dbReference>
<dbReference type="CDD" id="cd00714">
    <property type="entry name" value="GFAT"/>
    <property type="match status" value="1"/>
</dbReference>
<comment type="catalytic activity">
    <reaction evidence="1 10">
        <text>D-fructose 6-phosphate + L-glutamine = D-glucosamine 6-phosphate + L-glutamate</text>
        <dbReference type="Rhea" id="RHEA:13237"/>
        <dbReference type="ChEBI" id="CHEBI:29985"/>
        <dbReference type="ChEBI" id="CHEBI:58359"/>
        <dbReference type="ChEBI" id="CHEBI:58725"/>
        <dbReference type="ChEBI" id="CHEBI:61527"/>
        <dbReference type="EC" id="2.6.1.16"/>
    </reaction>
</comment>
<dbReference type="SUPFAM" id="SSF56235">
    <property type="entry name" value="N-terminal nucleophile aminohydrolases (Ntn hydrolases)"/>
    <property type="match status" value="1"/>
</dbReference>
<name>A0A853FFR5_9BURK</name>
<dbReference type="AlphaFoldDB" id="A0A853FFR5"/>
<dbReference type="Proteomes" id="UP000580517">
    <property type="component" value="Unassembled WGS sequence"/>
</dbReference>
<sequence length="610" mass="66573">MCGIVGAVAQRDITPILLEGLKRLEYRGYDSCGVAVHANGELRRARSTDRVAQLQAQVEQEGIAGFTGIAHTRWATHGAPATHNAHPHFSGPASSGARIAVVHNGIIENHDELRDELQAAGYVFSSQTDTEVIAHLVDHLYNGDLFEAVQQATRRLVGAYAIAVFCRDEPHRVVGARQGSPLVVGRGNNENFLASDALALAGTTDQIIYLEDGDVVDLQLSRVWIVDAEGKPVERDVHTVQAHTGAAELGPYRHYMQKEIFEQPRAVGDTLQNIDSVTPDLFGDDAYKVFKEIDNILILACGTSYYAGLTARYWIESIAKLPVNVEIASEYRYRDSVPNPRTLVVTISQSGETADTLAALKHARSLGMQNTLTICNVSTSAMVRECRLNYITRAGVEIGVASTKAFTTQLTALFLLTMALAQVKGMLDDTREADMLKSLRHLPSAIGAVLALEPQIMAWADRFASKENALFLGRGMHYPIALEGALKLKEISYIHAEAYPAGELKHGPLALVTEAMPVVTIAPRDELLEKLKSNMQEVHARGGELYVFADADTKIVNSDGIHVIRMPEHYGKLSPILHTIPLQLLAYHAACARGTDVDKPRNLAKSVTVE</sequence>
<dbReference type="CDD" id="cd05009">
    <property type="entry name" value="SIS_GlmS_GlmD_2"/>
    <property type="match status" value="1"/>
</dbReference>
<keyword evidence="9" id="KW-0315">Glutamine amidotransferase</keyword>
<accession>A0A853FFR5</accession>
<gene>
    <name evidence="10 13" type="primary">glmS</name>
    <name evidence="13" type="ORF">H0A68_10695</name>
</gene>
<dbReference type="PANTHER" id="PTHR10937">
    <property type="entry name" value="GLUCOSAMINE--FRUCTOSE-6-PHOSPHATE AMINOTRANSFERASE, ISOMERIZING"/>
    <property type="match status" value="1"/>
</dbReference>
<organism evidence="13 14">
    <name type="scientific">Allopusillimonas soli</name>
    <dbReference type="NCBI Taxonomy" id="659016"/>
    <lineage>
        <taxon>Bacteria</taxon>
        <taxon>Pseudomonadati</taxon>
        <taxon>Pseudomonadota</taxon>
        <taxon>Betaproteobacteria</taxon>
        <taxon>Burkholderiales</taxon>
        <taxon>Alcaligenaceae</taxon>
        <taxon>Allopusillimonas</taxon>
    </lineage>
</organism>
<dbReference type="SUPFAM" id="SSF53697">
    <property type="entry name" value="SIS domain"/>
    <property type="match status" value="1"/>
</dbReference>
<keyword evidence="14" id="KW-1185">Reference proteome</keyword>
<dbReference type="InterPro" id="IPR035466">
    <property type="entry name" value="GlmS/AgaS_SIS"/>
</dbReference>
<dbReference type="PANTHER" id="PTHR10937:SF0">
    <property type="entry name" value="GLUTAMINE--FRUCTOSE-6-PHOSPHATE TRANSAMINASE (ISOMERIZING)"/>
    <property type="match status" value="1"/>
</dbReference>
<dbReference type="GO" id="GO:0005829">
    <property type="term" value="C:cytosol"/>
    <property type="evidence" value="ECO:0007669"/>
    <property type="project" value="TreeGrafter"/>
</dbReference>
<keyword evidence="7 10" id="KW-0808">Transferase</keyword>
<evidence type="ECO:0000259" key="11">
    <source>
        <dbReference type="PROSITE" id="PS51278"/>
    </source>
</evidence>
<evidence type="ECO:0000256" key="9">
    <source>
        <dbReference type="ARBA" id="ARBA00022962"/>
    </source>
</evidence>
<dbReference type="FunFam" id="3.40.50.10490:FF:000002">
    <property type="entry name" value="Glutamine--fructose-6-phosphate aminotransferase [isomerizing]"/>
    <property type="match status" value="1"/>
</dbReference>
<dbReference type="GO" id="GO:0005975">
    <property type="term" value="P:carbohydrate metabolic process"/>
    <property type="evidence" value="ECO:0007669"/>
    <property type="project" value="UniProtKB-UniRule"/>
</dbReference>
<proteinExistence type="inferred from homology"/>
<evidence type="ECO:0000256" key="5">
    <source>
        <dbReference type="ARBA" id="ARBA00022490"/>
    </source>
</evidence>
<dbReference type="PROSITE" id="PS51464">
    <property type="entry name" value="SIS"/>
    <property type="match status" value="2"/>
</dbReference>
<dbReference type="OrthoDB" id="9761808at2"/>
<dbReference type="InterPro" id="IPR046348">
    <property type="entry name" value="SIS_dom_sf"/>
</dbReference>
<dbReference type="EC" id="2.6.1.16" evidence="3 10"/>
<dbReference type="PROSITE" id="PS51278">
    <property type="entry name" value="GATASE_TYPE_2"/>
    <property type="match status" value="1"/>
</dbReference>
<dbReference type="NCBIfam" id="NF001484">
    <property type="entry name" value="PRK00331.1"/>
    <property type="match status" value="1"/>
</dbReference>
<dbReference type="HAMAP" id="MF_00164">
    <property type="entry name" value="GlmS"/>
    <property type="match status" value="1"/>
</dbReference>
<feature type="domain" description="SIS" evidence="12">
    <location>
        <begin position="459"/>
        <end position="600"/>
    </location>
</feature>
<feature type="domain" description="Glutamine amidotransferase type-2" evidence="11">
    <location>
        <begin position="2"/>
        <end position="221"/>
    </location>
</feature>
<protein>
    <recommendedName>
        <fullName evidence="4 10">Glutamine--fructose-6-phosphate aminotransferase [isomerizing]</fullName>
        <ecNumber evidence="3 10">2.6.1.16</ecNumber>
    </recommendedName>
    <alternativeName>
        <fullName evidence="10">D-fructose-6-phosphate amidotransferase</fullName>
    </alternativeName>
    <alternativeName>
        <fullName evidence="10">GFAT</fullName>
    </alternativeName>
    <alternativeName>
        <fullName evidence="10">Glucosamine-6-phosphate synthase</fullName>
    </alternativeName>
    <alternativeName>
        <fullName evidence="10">Hexosephosphate aminotransferase</fullName>
    </alternativeName>
    <alternativeName>
        <fullName evidence="10">L-glutamine--D-fructose-6-phosphate amidotransferase</fullName>
    </alternativeName>
</protein>
<comment type="caution">
    <text evidence="13">The sequence shown here is derived from an EMBL/GenBank/DDBJ whole genome shotgun (WGS) entry which is preliminary data.</text>
</comment>
<comment type="subcellular location">
    <subcellularLocation>
        <location evidence="2 10">Cytoplasm</location>
    </subcellularLocation>
</comment>
<evidence type="ECO:0000256" key="3">
    <source>
        <dbReference type="ARBA" id="ARBA00012916"/>
    </source>
</evidence>
<evidence type="ECO:0000256" key="10">
    <source>
        <dbReference type="HAMAP-Rule" id="MF_00164"/>
    </source>
</evidence>
<dbReference type="FunFam" id="3.60.20.10:FF:000006">
    <property type="entry name" value="Glutamine--fructose-6-phosphate aminotransferase [isomerizing]"/>
    <property type="match status" value="1"/>
</dbReference>
<dbReference type="GO" id="GO:0006002">
    <property type="term" value="P:fructose 6-phosphate metabolic process"/>
    <property type="evidence" value="ECO:0007669"/>
    <property type="project" value="TreeGrafter"/>
</dbReference>
<comment type="function">
    <text evidence="10">Catalyzes the first step in hexosamine metabolism, converting fructose-6P into glucosamine-6P using glutamine as a nitrogen source.</text>
</comment>
<dbReference type="InterPro" id="IPR029055">
    <property type="entry name" value="Ntn_hydrolases_N"/>
</dbReference>
<dbReference type="InterPro" id="IPR017932">
    <property type="entry name" value="GATase_2_dom"/>
</dbReference>
<dbReference type="GO" id="GO:0006047">
    <property type="term" value="P:UDP-N-acetylglucosamine metabolic process"/>
    <property type="evidence" value="ECO:0007669"/>
    <property type="project" value="TreeGrafter"/>
</dbReference>
<dbReference type="Gene3D" id="3.40.50.10490">
    <property type="entry name" value="Glucose-6-phosphate isomerase like protein, domain 1"/>
    <property type="match status" value="2"/>
</dbReference>
<reference evidence="13 14" key="1">
    <citation type="submission" date="2020-07" db="EMBL/GenBank/DDBJ databases">
        <title>Taxonomic revisions and descriptions of new bacterial species based on genomic comparisons in the high-G+C-content subgroup of the family Alcaligenaceae.</title>
        <authorList>
            <person name="Szabo A."/>
            <person name="Felfoldi T."/>
        </authorList>
    </citation>
    <scope>NUCLEOTIDE SEQUENCE [LARGE SCALE GENOMIC DNA]</scope>
    <source>
        <strain evidence="13 14">DSM 25264</strain>
    </source>
</reference>
<feature type="domain" description="SIS" evidence="12">
    <location>
        <begin position="286"/>
        <end position="426"/>
    </location>
</feature>
<evidence type="ECO:0000259" key="12">
    <source>
        <dbReference type="PROSITE" id="PS51464"/>
    </source>
</evidence>
<dbReference type="GO" id="GO:0006487">
    <property type="term" value="P:protein N-linked glycosylation"/>
    <property type="evidence" value="ECO:0007669"/>
    <property type="project" value="TreeGrafter"/>
</dbReference>
<evidence type="ECO:0000256" key="6">
    <source>
        <dbReference type="ARBA" id="ARBA00022576"/>
    </source>
</evidence>
<evidence type="ECO:0000256" key="4">
    <source>
        <dbReference type="ARBA" id="ARBA00016090"/>
    </source>
</evidence>
<dbReference type="InterPro" id="IPR035490">
    <property type="entry name" value="GlmS/FrlB_SIS"/>
</dbReference>
<dbReference type="Gene3D" id="3.60.20.10">
    <property type="entry name" value="Glutamine Phosphoribosylpyrophosphate, subunit 1, domain 1"/>
    <property type="match status" value="1"/>
</dbReference>
<evidence type="ECO:0000256" key="7">
    <source>
        <dbReference type="ARBA" id="ARBA00022679"/>
    </source>
</evidence>
<dbReference type="CDD" id="cd05008">
    <property type="entry name" value="SIS_GlmS_GlmD_1"/>
    <property type="match status" value="1"/>
</dbReference>
<dbReference type="NCBIfam" id="TIGR01135">
    <property type="entry name" value="glmS"/>
    <property type="match status" value="1"/>
</dbReference>
<keyword evidence="8" id="KW-0677">Repeat</keyword>
<comment type="subunit">
    <text evidence="10">Homodimer.</text>
</comment>
<dbReference type="InterPro" id="IPR047084">
    <property type="entry name" value="GFAT_N"/>
</dbReference>
<keyword evidence="6 10" id="KW-0032">Aminotransferase</keyword>
<evidence type="ECO:0000313" key="13">
    <source>
        <dbReference type="EMBL" id="NYT37341.1"/>
    </source>
</evidence>
<evidence type="ECO:0000256" key="2">
    <source>
        <dbReference type="ARBA" id="ARBA00004496"/>
    </source>
</evidence>
<dbReference type="GO" id="GO:0097367">
    <property type="term" value="F:carbohydrate derivative binding"/>
    <property type="evidence" value="ECO:0007669"/>
    <property type="project" value="InterPro"/>
</dbReference>
<dbReference type="FunFam" id="3.40.50.10490:FF:000001">
    <property type="entry name" value="Glutamine--fructose-6-phosphate aminotransferase [isomerizing]"/>
    <property type="match status" value="1"/>
</dbReference>
<evidence type="ECO:0000256" key="1">
    <source>
        <dbReference type="ARBA" id="ARBA00001031"/>
    </source>
</evidence>
<dbReference type="GO" id="GO:0046349">
    <property type="term" value="P:amino sugar biosynthetic process"/>
    <property type="evidence" value="ECO:0007669"/>
    <property type="project" value="UniProtKB-ARBA"/>
</dbReference>
<dbReference type="Pfam" id="PF13522">
    <property type="entry name" value="GATase_6"/>
    <property type="match status" value="1"/>
</dbReference>
<keyword evidence="5 10" id="KW-0963">Cytoplasm</keyword>
<feature type="active site" description="Nucleophile; for GATase activity" evidence="10">
    <location>
        <position position="2"/>
    </location>
</feature>
<evidence type="ECO:0000256" key="8">
    <source>
        <dbReference type="ARBA" id="ARBA00022737"/>
    </source>
</evidence>
<dbReference type="EMBL" id="JACCEW010000003">
    <property type="protein sequence ID" value="NYT37341.1"/>
    <property type="molecule type" value="Genomic_DNA"/>
</dbReference>
<dbReference type="GO" id="GO:0004360">
    <property type="term" value="F:glutamine-fructose-6-phosphate transaminase (isomerizing) activity"/>
    <property type="evidence" value="ECO:0007669"/>
    <property type="project" value="UniProtKB-UniRule"/>
</dbReference>
<dbReference type="Pfam" id="PF01380">
    <property type="entry name" value="SIS"/>
    <property type="match status" value="2"/>
</dbReference>
<feature type="initiator methionine" description="Removed" evidence="10">
    <location>
        <position position="1"/>
    </location>
</feature>
<feature type="active site" description="For Fru-6P isomerization activity" evidence="10">
    <location>
        <position position="605"/>
    </location>
</feature>